<evidence type="ECO:0000313" key="2">
    <source>
        <dbReference type="EMBL" id="MBS1010251.1"/>
    </source>
</evidence>
<dbReference type="Proteomes" id="UP000676478">
    <property type="component" value="Unassembled WGS sequence"/>
</dbReference>
<dbReference type="GO" id="GO:0016740">
    <property type="term" value="F:transferase activity"/>
    <property type="evidence" value="ECO:0007669"/>
    <property type="project" value="UniProtKB-KW"/>
</dbReference>
<comment type="caution">
    <text evidence="2">The sequence shown here is derived from an EMBL/GenBank/DDBJ whole genome shotgun (WGS) entry which is preliminary data.</text>
</comment>
<organism evidence="2 3">
    <name type="scientific">Levilactobacillus brevis</name>
    <name type="common">Lactobacillus brevis</name>
    <dbReference type="NCBI Taxonomy" id="1580"/>
    <lineage>
        <taxon>Bacteria</taxon>
        <taxon>Bacillati</taxon>
        <taxon>Bacillota</taxon>
        <taxon>Bacilli</taxon>
        <taxon>Lactobacillales</taxon>
        <taxon>Lactobacillaceae</taxon>
        <taxon>Levilactobacillus</taxon>
    </lineage>
</organism>
<accession>A0AA41JTB6</accession>
<evidence type="ECO:0000259" key="1">
    <source>
        <dbReference type="Pfam" id="PF04230"/>
    </source>
</evidence>
<gene>
    <name evidence="2" type="ORF">JK167_05320</name>
</gene>
<feature type="domain" description="Polysaccharide pyruvyl transferase" evidence="1">
    <location>
        <begin position="16"/>
        <end position="277"/>
    </location>
</feature>
<dbReference type="InterPro" id="IPR007345">
    <property type="entry name" value="Polysacch_pyruvyl_Trfase"/>
</dbReference>
<dbReference type="AlphaFoldDB" id="A0AA41JTB6"/>
<reference evidence="2" key="1">
    <citation type="submission" date="2020-12" db="EMBL/GenBank/DDBJ databases">
        <authorList>
            <person name="Mcmullen J.G."/>
        </authorList>
    </citation>
    <scope>NUCLEOTIDE SEQUENCE</scope>
    <source>
        <strain evidence="2">Dm-2019-70</strain>
    </source>
</reference>
<dbReference type="Pfam" id="PF04230">
    <property type="entry name" value="PS_pyruv_trans"/>
    <property type="match status" value="1"/>
</dbReference>
<protein>
    <submittedName>
        <fullName evidence="2">Polysaccharide pyruvyl transferase family protein</fullName>
    </submittedName>
</protein>
<dbReference type="RefSeq" id="WP_080769681.1">
    <property type="nucleotide sequence ID" value="NZ_CAKMAP010000001.1"/>
</dbReference>
<evidence type="ECO:0000313" key="3">
    <source>
        <dbReference type="Proteomes" id="UP000676478"/>
    </source>
</evidence>
<keyword evidence="2" id="KW-0808">Transferase</keyword>
<name>A0AA41JTB6_LEVBR</name>
<dbReference type="EMBL" id="JAERKF010000005">
    <property type="protein sequence ID" value="MBS1010251.1"/>
    <property type="molecule type" value="Genomic_DNA"/>
</dbReference>
<sequence length="327" mass="37668">MYKTIMMFDTSIVSENLGDFIIMDSVKRQLRTLFPDSFFVSTATHDTIGKAAKVWQKNAEFSFIGGTNLLTDRYRGLKRAQWKLGLCDTSVKGAIGIGVGWTSYEDFNRIRDFPMKLAQKIIYKNVLSSKYLHSVRDSYTQSKLKRMGIESINTSCVTMWDLTPDLIDKIPTKKADTVVTTITNYRKSPNYLMAYKKLIEILLDNYDKVKLWIQASEDIEIFNSLEVKGASRVEFISPSLKAYDDALSNSVDYIGTRLHAGIRALQHGRRALIIELDNRAREIARDTNLPTVDYRNVDDVVKFIVDEKKIKLDIPFDQIKRWKEQFK</sequence>
<reference evidence="2" key="2">
    <citation type="submission" date="2022-09" db="EMBL/GenBank/DDBJ databases">
        <title>Genome-inferred correspondence between phylogeny and metabolic traits in the wild Drosophila gut microbiome.</title>
        <authorList>
            <person name="Bueno E."/>
            <person name="Blow F."/>
            <person name="Douglas A.E."/>
        </authorList>
    </citation>
    <scope>NUCLEOTIDE SEQUENCE</scope>
    <source>
        <strain evidence="2">Dm-2019-70</strain>
    </source>
</reference>
<proteinExistence type="predicted"/>